<dbReference type="EMBL" id="AZBU02000002">
    <property type="protein sequence ID" value="TKR96148.1"/>
    <property type="molecule type" value="Genomic_DNA"/>
</dbReference>
<comment type="caution">
    <text evidence="2">The sequence shown here is derived from an EMBL/GenBank/DDBJ whole genome shotgun (WGS) entry which is preliminary data.</text>
</comment>
<sequence length="117" mass="14125">MGLFCLDKLLPELQLSVPPVLPLEWSVHARALGAWNLQHLRHRFSRRWSLFLLFHPAIHLLHFRLSHNVHRSVHPRIHDAASCQHPFEFRKNESYDESHRRRRHSSHEEDELDRRLL</sequence>
<organism evidence="2 3">
    <name type="scientific">Steinernema carpocapsae</name>
    <name type="common">Entomopathogenic nematode</name>
    <dbReference type="NCBI Taxonomy" id="34508"/>
    <lineage>
        <taxon>Eukaryota</taxon>
        <taxon>Metazoa</taxon>
        <taxon>Ecdysozoa</taxon>
        <taxon>Nematoda</taxon>
        <taxon>Chromadorea</taxon>
        <taxon>Rhabditida</taxon>
        <taxon>Tylenchina</taxon>
        <taxon>Panagrolaimomorpha</taxon>
        <taxon>Strongyloidoidea</taxon>
        <taxon>Steinernematidae</taxon>
        <taxon>Steinernema</taxon>
    </lineage>
</organism>
<evidence type="ECO:0000256" key="1">
    <source>
        <dbReference type="SAM" id="MobiDB-lite"/>
    </source>
</evidence>
<reference evidence="2 3" key="1">
    <citation type="journal article" date="2015" name="Genome Biol.">
        <title>Comparative genomics of Steinernema reveals deeply conserved gene regulatory networks.</title>
        <authorList>
            <person name="Dillman A.R."/>
            <person name="Macchietto M."/>
            <person name="Porter C.F."/>
            <person name="Rogers A."/>
            <person name="Williams B."/>
            <person name="Antoshechkin I."/>
            <person name="Lee M.M."/>
            <person name="Goodwin Z."/>
            <person name="Lu X."/>
            <person name="Lewis E.E."/>
            <person name="Goodrich-Blair H."/>
            <person name="Stock S.P."/>
            <person name="Adams B.J."/>
            <person name="Sternberg P.W."/>
            <person name="Mortazavi A."/>
        </authorList>
    </citation>
    <scope>NUCLEOTIDE SEQUENCE [LARGE SCALE GENOMIC DNA]</scope>
    <source>
        <strain evidence="2 3">ALL</strain>
    </source>
</reference>
<reference evidence="2 3" key="2">
    <citation type="journal article" date="2019" name="G3 (Bethesda)">
        <title>Hybrid Assembly of the Genome of the Entomopathogenic Nematode Steinernema carpocapsae Identifies the X-Chromosome.</title>
        <authorList>
            <person name="Serra L."/>
            <person name="Macchietto M."/>
            <person name="Macias-Munoz A."/>
            <person name="McGill C.J."/>
            <person name="Rodriguez I.M."/>
            <person name="Rodriguez B."/>
            <person name="Murad R."/>
            <person name="Mortazavi A."/>
        </authorList>
    </citation>
    <scope>NUCLEOTIDE SEQUENCE [LARGE SCALE GENOMIC DNA]</scope>
    <source>
        <strain evidence="2 3">ALL</strain>
    </source>
</reference>
<dbReference type="AlphaFoldDB" id="A0A4U5PHV7"/>
<proteinExistence type="predicted"/>
<feature type="region of interest" description="Disordered" evidence="1">
    <location>
        <begin position="93"/>
        <end position="117"/>
    </location>
</feature>
<name>A0A4U5PHV7_STECR</name>
<evidence type="ECO:0000313" key="3">
    <source>
        <dbReference type="Proteomes" id="UP000298663"/>
    </source>
</evidence>
<keyword evidence="3" id="KW-1185">Reference proteome</keyword>
<evidence type="ECO:0000313" key="2">
    <source>
        <dbReference type="EMBL" id="TKR96148.1"/>
    </source>
</evidence>
<accession>A0A4U5PHV7</accession>
<protein>
    <submittedName>
        <fullName evidence="2">Uncharacterized protein</fullName>
    </submittedName>
</protein>
<dbReference type="Proteomes" id="UP000298663">
    <property type="component" value="Unassembled WGS sequence"/>
</dbReference>
<gene>
    <name evidence="2" type="ORF">L596_010209</name>
</gene>